<proteinExistence type="predicted"/>
<evidence type="ECO:0000313" key="1">
    <source>
        <dbReference type="EMBL" id="ODR94996.1"/>
    </source>
</evidence>
<name>A0A1E3VPW5_9HYPH</name>
<evidence type="ECO:0000313" key="2">
    <source>
        <dbReference type="Proteomes" id="UP000094172"/>
    </source>
</evidence>
<accession>A0A1E3VPW5</accession>
<evidence type="ECO:0008006" key="3">
    <source>
        <dbReference type="Google" id="ProtNLM"/>
    </source>
</evidence>
<comment type="caution">
    <text evidence="1">The sequence shown here is derived from an EMBL/GenBank/DDBJ whole genome shotgun (WGS) entry which is preliminary data.</text>
</comment>
<dbReference type="Gene3D" id="2.40.160.10">
    <property type="entry name" value="Porin"/>
    <property type="match status" value="1"/>
</dbReference>
<dbReference type="Proteomes" id="UP000094172">
    <property type="component" value="Unassembled WGS sequence"/>
</dbReference>
<reference evidence="1 2" key="1">
    <citation type="journal article" date="2016" name="Environ. Microbiol.">
        <title>New Methyloceanibacter diversity from North Sea sediments includes methanotroph containing solely the soluble methane monooxygenase.</title>
        <authorList>
            <person name="Vekeman B."/>
            <person name="Kerckhof F.M."/>
            <person name="Cremers G."/>
            <person name="de Vos P."/>
            <person name="Vandamme P."/>
            <person name="Boon N."/>
            <person name="Op den Camp H.J."/>
            <person name="Heylen K."/>
        </authorList>
    </citation>
    <scope>NUCLEOTIDE SEQUENCE [LARGE SCALE GENOMIC DNA]</scope>
    <source>
        <strain evidence="1 2">R-67176</strain>
    </source>
</reference>
<keyword evidence="2" id="KW-1185">Reference proteome</keyword>
<sequence>MDQGNKPKNARASTIRNKTGIESGFFHGFRAGVEGEFVLELGPDDFNNTINGRTQYPVVADVESAEVDQAYLESYNIPGVVLLGGRYLENLDNLRYVGSVAWRQNDQTFDGAKATITALPGVELLYAYIGNVNRIFSDRSPAGNINSNVHLIHAESEELSIGKLTAYTYLMDLYDLDPLSNASFGGFLKGKQGLTGGIDYHYRFEYAHQISYGDAPVDYNADYVRVEQGLSKAGFTGTLVYELLGSDNGVAAFQTPLATGHIFNGFADVFLVIPPTGLQDFYAQAKYKVPTNTGGPFSYFGGLLLLAQYHEFRSAVQNLDYGSEFDFYSYLPLRDGFYAQAKYANYQADDYFVDTQKVIFGLGYQY</sequence>
<gene>
    <name evidence="1" type="ORF">AUC70_04345</name>
</gene>
<dbReference type="AlphaFoldDB" id="A0A1E3VPW5"/>
<dbReference type="STRING" id="1774970.AUC70_04345"/>
<dbReference type="EMBL" id="LPWE01000011">
    <property type="protein sequence ID" value="ODR94996.1"/>
    <property type="molecule type" value="Genomic_DNA"/>
</dbReference>
<organism evidence="1 2">
    <name type="scientific">Methyloceanibacter stevinii</name>
    <dbReference type="NCBI Taxonomy" id="1774970"/>
    <lineage>
        <taxon>Bacteria</taxon>
        <taxon>Pseudomonadati</taxon>
        <taxon>Pseudomonadota</taxon>
        <taxon>Alphaproteobacteria</taxon>
        <taxon>Hyphomicrobiales</taxon>
        <taxon>Hyphomicrobiaceae</taxon>
        <taxon>Methyloceanibacter</taxon>
    </lineage>
</organism>
<protein>
    <recommendedName>
        <fullName evidence="3">Alginate export domain-containing protein</fullName>
    </recommendedName>
</protein>
<dbReference type="InterPro" id="IPR023614">
    <property type="entry name" value="Porin_dom_sf"/>
</dbReference>